<evidence type="ECO:0000256" key="2">
    <source>
        <dbReference type="ARBA" id="ARBA00023317"/>
    </source>
</evidence>
<evidence type="ECO:0000313" key="6">
    <source>
        <dbReference type="EMBL" id="CUT03146.1"/>
    </source>
</evidence>
<organism evidence="6 7">
    <name type="scientific">Candidatus Chryseopegocella kryptomonas</name>
    <dbReference type="NCBI Taxonomy" id="1633643"/>
    <lineage>
        <taxon>Bacteria</taxon>
        <taxon>Pseudomonadati</taxon>
        <taxon>Candidatus Kryptoniota</taxon>
        <taxon>Candidatus Chryseopegocella</taxon>
    </lineage>
</organism>
<dbReference type="SUPFAM" id="SSF52518">
    <property type="entry name" value="Thiamin diphosphate-binding fold (THDP-binding)"/>
    <property type="match status" value="1"/>
</dbReference>
<dbReference type="NCBIfam" id="NF041170">
    <property type="entry name" value="Oxoac_fdxalpha_Archa"/>
    <property type="match status" value="1"/>
</dbReference>
<dbReference type="InterPro" id="IPR050722">
    <property type="entry name" value="Pyruvate:ferred/Flavod_OxRd"/>
</dbReference>
<dbReference type="FunFam" id="3.40.50.920:FF:000009">
    <property type="entry name" value="2-oxoglutarate ferredoxin oxidoreductase subunit alpha"/>
    <property type="match status" value="1"/>
</dbReference>
<evidence type="ECO:0000313" key="7">
    <source>
        <dbReference type="Proteomes" id="UP000199197"/>
    </source>
</evidence>
<dbReference type="AlphaFoldDB" id="A0A0P1NVB3"/>
<feature type="domain" description="Pyruvate flavodoxin/ferredoxin oxidoreductase pyrimidine binding" evidence="4">
    <location>
        <begin position="254"/>
        <end position="500"/>
    </location>
</feature>
<dbReference type="SUPFAM" id="SSF52922">
    <property type="entry name" value="TK C-terminal domain-like"/>
    <property type="match status" value="1"/>
</dbReference>
<dbReference type="InterPro" id="IPR053400">
    <property type="entry name" value="2-oxoacid_Fdx_oxidoreductase"/>
</dbReference>
<dbReference type="Proteomes" id="UP000199197">
    <property type="component" value="Unassembled WGS sequence"/>
</dbReference>
<dbReference type="PANTHER" id="PTHR32154">
    <property type="entry name" value="PYRUVATE-FLAVODOXIN OXIDOREDUCTASE-RELATED"/>
    <property type="match status" value="1"/>
</dbReference>
<dbReference type="InterPro" id="IPR009014">
    <property type="entry name" value="Transketo_C/PFOR_II"/>
</dbReference>
<evidence type="ECO:0000259" key="3">
    <source>
        <dbReference type="Pfam" id="PF01558"/>
    </source>
</evidence>
<dbReference type="PANTHER" id="PTHR32154:SF16">
    <property type="entry name" value="PYRUVATE FLAVODOXIN_FERREDOXIN OXIDOREDUCTASE DOMAIN PROTEIN"/>
    <property type="match status" value="1"/>
</dbReference>
<dbReference type="InterPro" id="IPR033412">
    <property type="entry name" value="PFOR_II"/>
</dbReference>
<dbReference type="Pfam" id="PF17147">
    <property type="entry name" value="PFOR_II"/>
    <property type="match status" value="1"/>
</dbReference>
<dbReference type="InterPro" id="IPR002880">
    <property type="entry name" value="Pyrv_Fd/Flavodoxin_OxRdtase_N"/>
</dbReference>
<dbReference type="Pfam" id="PF01558">
    <property type="entry name" value="POR"/>
    <property type="match status" value="1"/>
</dbReference>
<keyword evidence="2" id="KW-0670">Pyruvate</keyword>
<protein>
    <submittedName>
        <fullName evidence="6">2-oxoglutarate ferredoxin oxidoreductase subunit alpha</fullName>
    </submittedName>
</protein>
<dbReference type="Gene3D" id="3.40.920.10">
    <property type="entry name" value="Pyruvate-ferredoxin oxidoreductase, PFOR, domain III"/>
    <property type="match status" value="1"/>
</dbReference>
<accession>A0A0P1NVB3</accession>
<feature type="domain" description="Pyruvate:ferredoxin oxidoreductase core" evidence="5">
    <location>
        <begin position="529"/>
        <end position="605"/>
    </location>
</feature>
<keyword evidence="1" id="KW-0560">Oxidoreductase</keyword>
<dbReference type="InterPro" id="IPR022367">
    <property type="entry name" value="2-oxoacid/accept_OxRdtase_asu"/>
</dbReference>
<dbReference type="FunFam" id="3.40.50.970:FF:000022">
    <property type="entry name" value="2-oxoglutarate ferredoxin oxidoreductase alpha subunit"/>
    <property type="match status" value="1"/>
</dbReference>
<evidence type="ECO:0000259" key="5">
    <source>
        <dbReference type="Pfam" id="PF17147"/>
    </source>
</evidence>
<name>A0A0P1NVB3_9BACT</name>
<dbReference type="OrthoDB" id="9794954at2"/>
<proteinExistence type="predicted"/>
<sequence length="644" mass="71690">MKINQLSWMIGGPQGSGVDSGANIFSRACAYGGLYVFGKREYHSNIKGEHSNYVVRVSSNLIRSHLDEIDFLVTFDPETLFRHIHKVVPGGVIIYDVNQENITVDKIPTIDKQANKRIKKFLSEKGVGYSVGDVVNYARDNGILVYGIPYVKLLEGLAEKLGNPQIAKMDVMINVMAVSASLALLKYDFNLVKEAIKYVFKAKKKVADLNIESAKFVYDYVLENFEETNYKLQPVGRDAVDLIIIQGYQASALGKIAGGCRFQSYYPITPASDESVYLEDNAVFDLIGENGSEEKGSIVVVQTEDEIAAITMAIGAGLAGVRASTATSGPGFSLMAEGLGWAGMNEVPVVVTLYQRGGPSTGLPTRHSQEDLLFAVYAGHGEFPRIVYASGDIEEIFYDVAKVFNFAEKYQTPVIHLIDKAMANSIATVKKFDLSRVKIERGALVDVFSDGVYKRFKFTETGISPRVKLGTENAIFWNTGDEHDELGHITEDHEIRTMMVDKRMRKLEIALQEIEDEDKAIVYGDEDSDYAIISWGSTKGAILDAMDMLRSEGYRLKFVQVKLLHPFPKDRVLNLIGNSKFLIDIEHNKTAQFGQIVKREILRDIDYHVLKYNGRPMSLSEVYSALKSILENKANKIQVLNNGD</sequence>
<dbReference type="InterPro" id="IPR019752">
    <property type="entry name" value="Pyrv/ketoisovalerate_OxRed_cat"/>
</dbReference>
<dbReference type="CDD" id="cd07034">
    <property type="entry name" value="TPP_PYR_PFOR_IOR-alpha_like"/>
    <property type="match status" value="1"/>
</dbReference>
<keyword evidence="7" id="KW-1185">Reference proteome</keyword>
<dbReference type="Gene3D" id="3.40.50.970">
    <property type="match status" value="1"/>
</dbReference>
<dbReference type="NCBIfam" id="TIGR03710">
    <property type="entry name" value="OAFO_sf"/>
    <property type="match status" value="1"/>
</dbReference>
<dbReference type="RefSeq" id="WP_092350299.1">
    <property type="nucleotide sequence ID" value="NZ_CZVW01000015.1"/>
</dbReference>
<dbReference type="InterPro" id="IPR029061">
    <property type="entry name" value="THDP-binding"/>
</dbReference>
<feature type="domain" description="Pyruvate/ketoisovalerate oxidoreductase catalytic" evidence="3">
    <location>
        <begin position="15"/>
        <end position="215"/>
    </location>
</feature>
<dbReference type="InterPro" id="IPR002869">
    <property type="entry name" value="Pyrv_flavodox_OxRed_cen"/>
</dbReference>
<evidence type="ECO:0000256" key="1">
    <source>
        <dbReference type="ARBA" id="ARBA00023002"/>
    </source>
</evidence>
<dbReference type="GO" id="GO:0006979">
    <property type="term" value="P:response to oxidative stress"/>
    <property type="evidence" value="ECO:0007669"/>
    <property type="project" value="TreeGrafter"/>
</dbReference>
<evidence type="ECO:0000259" key="4">
    <source>
        <dbReference type="Pfam" id="PF01855"/>
    </source>
</evidence>
<dbReference type="Gene3D" id="3.40.50.920">
    <property type="match status" value="1"/>
</dbReference>
<dbReference type="Pfam" id="PF01855">
    <property type="entry name" value="POR_N"/>
    <property type="match status" value="1"/>
</dbReference>
<reference evidence="7" key="1">
    <citation type="submission" date="2015-11" db="EMBL/GenBank/DDBJ databases">
        <authorList>
            <person name="Varghese N."/>
        </authorList>
    </citation>
    <scope>NUCLEOTIDE SEQUENCE [LARGE SCALE GENOMIC DNA]</scope>
    <source>
        <strain evidence="7">JGI-23</strain>
    </source>
</reference>
<gene>
    <name evidence="6" type="ORF">JGI23_01411</name>
</gene>
<dbReference type="SUPFAM" id="SSF53323">
    <property type="entry name" value="Pyruvate-ferredoxin oxidoreductase, PFOR, domain III"/>
    <property type="match status" value="1"/>
</dbReference>
<dbReference type="EMBL" id="CZVW01000015">
    <property type="protein sequence ID" value="CUT03146.1"/>
    <property type="molecule type" value="Genomic_DNA"/>
</dbReference>
<dbReference type="GO" id="GO:0016903">
    <property type="term" value="F:oxidoreductase activity, acting on the aldehyde or oxo group of donors"/>
    <property type="evidence" value="ECO:0007669"/>
    <property type="project" value="InterPro"/>
</dbReference>